<gene>
    <name evidence="1" type="ORF">CQU01_04200</name>
</gene>
<sequence length="131" mass="16171">MKQWQYGYNSVDKARPYINEIVKIYLDTYHKDDIRKLNELLDEQVDISKELYGEGSNYKQYKKTKLDDLKKRMGNAVLTEMREFAKMEREDNYFAGSRRKLRKRRLDLDRIRRQRRLQHERIRSEKELLDH</sequence>
<accession>A0A511UYH1</accession>
<evidence type="ECO:0000313" key="2">
    <source>
        <dbReference type="Proteomes" id="UP000321491"/>
    </source>
</evidence>
<dbReference type="Proteomes" id="UP000321491">
    <property type="component" value="Unassembled WGS sequence"/>
</dbReference>
<name>A0A511UYH1_9BACI</name>
<proteinExistence type="predicted"/>
<dbReference type="InterPro" id="IPR041073">
    <property type="entry name" value="MobL"/>
</dbReference>
<dbReference type="Pfam" id="PF18555">
    <property type="entry name" value="MobL"/>
    <property type="match status" value="1"/>
</dbReference>
<reference evidence="1 2" key="1">
    <citation type="submission" date="2019-07" db="EMBL/GenBank/DDBJ databases">
        <title>Whole genome shotgun sequence of Cerasibacillus quisquiliarum NBRC 102429.</title>
        <authorList>
            <person name="Hosoyama A."/>
            <person name="Uohara A."/>
            <person name="Ohji S."/>
            <person name="Ichikawa N."/>
        </authorList>
    </citation>
    <scope>NUCLEOTIDE SEQUENCE [LARGE SCALE GENOMIC DNA]</scope>
    <source>
        <strain evidence="1 2">NBRC 102429</strain>
    </source>
</reference>
<organism evidence="1 2">
    <name type="scientific">Cerasibacillus quisquiliarum</name>
    <dbReference type="NCBI Taxonomy" id="227865"/>
    <lineage>
        <taxon>Bacteria</taxon>
        <taxon>Bacillati</taxon>
        <taxon>Bacillota</taxon>
        <taxon>Bacilli</taxon>
        <taxon>Bacillales</taxon>
        <taxon>Bacillaceae</taxon>
        <taxon>Cerasibacillus</taxon>
    </lineage>
</organism>
<protein>
    <submittedName>
        <fullName evidence="1">Uncharacterized protein</fullName>
    </submittedName>
</protein>
<dbReference type="EMBL" id="BJXW01000007">
    <property type="protein sequence ID" value="GEN30182.1"/>
    <property type="molecule type" value="Genomic_DNA"/>
</dbReference>
<evidence type="ECO:0000313" key="1">
    <source>
        <dbReference type="EMBL" id="GEN30182.1"/>
    </source>
</evidence>
<comment type="caution">
    <text evidence="1">The sequence shown here is derived from an EMBL/GenBank/DDBJ whole genome shotgun (WGS) entry which is preliminary data.</text>
</comment>
<dbReference type="AlphaFoldDB" id="A0A511UYH1"/>
<keyword evidence="2" id="KW-1185">Reference proteome</keyword>